<evidence type="ECO:0000259" key="1">
    <source>
        <dbReference type="Pfam" id="PF10908"/>
    </source>
</evidence>
<proteinExistence type="predicted"/>
<dbReference type="InterPro" id="IPR021225">
    <property type="entry name" value="Tlde1_dom"/>
</dbReference>
<sequence length="152" mass="16947">MIECTFELNDKPISMFKIGARSFPAFSGLGSHLNRRSAVCSPNLGPIPPGRYYILDRQTGGRLGPLLDRIKGRQDWLALYADDGRIDDYTFCNRVQRGSFRLHPSGRAGISQGCIVIHSQADFYRLRALLNCHRPVAIPDLGIQAYGKVVVK</sequence>
<protein>
    <submittedName>
        <fullName evidence="2">DUF2778 domain-containing protein</fullName>
    </submittedName>
</protein>
<dbReference type="RefSeq" id="WP_016724714.1">
    <property type="nucleotide sequence ID" value="NZ_CP046674.1"/>
</dbReference>
<reference evidence="3" key="1">
    <citation type="submission" date="2019-12" db="EMBL/GenBank/DDBJ databases">
        <title>Whole-genome sequence of tobacco pathogen Ralstonia pseudosolanacearum strain RS, originating from Yunnan province of China.</title>
        <authorList>
            <person name="Lu C.-H."/>
        </authorList>
    </citation>
    <scope>NUCLEOTIDE SEQUENCE [LARGE SCALE GENOMIC DNA]</scope>
    <source>
        <strain evidence="3">RS</strain>
    </source>
</reference>
<organism evidence="2 3">
    <name type="scientific">Ralstonia nicotianae</name>
    <dbReference type="NCBI Taxonomy" id="3037696"/>
    <lineage>
        <taxon>Bacteria</taxon>
        <taxon>Pseudomonadati</taxon>
        <taxon>Pseudomonadota</taxon>
        <taxon>Betaproteobacteria</taxon>
        <taxon>Burkholderiales</taxon>
        <taxon>Burkholderiaceae</taxon>
        <taxon>Ralstonia</taxon>
        <taxon>Ralstonia solanacearum species complex</taxon>
    </lineage>
</organism>
<evidence type="ECO:0000313" key="3">
    <source>
        <dbReference type="Proteomes" id="UP000680989"/>
    </source>
</evidence>
<accession>A0ABX7ZPV7</accession>
<feature type="domain" description="Tlde1" evidence="1">
    <location>
        <begin position="22"/>
        <end position="139"/>
    </location>
</feature>
<keyword evidence="3" id="KW-1185">Reference proteome</keyword>
<name>A0ABX7ZPV7_9RALS</name>
<dbReference type="EMBL" id="CP046674">
    <property type="protein sequence ID" value="QUP57502.1"/>
    <property type="molecule type" value="Genomic_DNA"/>
</dbReference>
<evidence type="ECO:0000313" key="2">
    <source>
        <dbReference type="EMBL" id="QUP57502.1"/>
    </source>
</evidence>
<gene>
    <name evidence="2" type="ORF">GO999_02490</name>
</gene>
<dbReference type="Proteomes" id="UP000680989">
    <property type="component" value="Chromosome"/>
</dbReference>
<dbReference type="Pfam" id="PF10908">
    <property type="entry name" value="Tlde1_dom"/>
    <property type="match status" value="1"/>
</dbReference>